<dbReference type="PANTHER" id="PTHR43135">
    <property type="entry name" value="ALPHA-D-RIBOSE 1-METHYLPHOSPHONATE 5-TRIPHOSPHATE DIPHOSPHATASE"/>
    <property type="match status" value="1"/>
</dbReference>
<name>A0AAF0CFK4_9PROT</name>
<dbReference type="SUPFAM" id="SSF51338">
    <property type="entry name" value="Composite domain of metallo-dependent hydrolases"/>
    <property type="match status" value="1"/>
</dbReference>
<dbReference type="InterPro" id="IPR051781">
    <property type="entry name" value="Metallo-dep_Hydrolase"/>
</dbReference>
<dbReference type="InterPro" id="IPR032466">
    <property type="entry name" value="Metal_Hydrolase"/>
</dbReference>
<evidence type="ECO:0000313" key="3">
    <source>
        <dbReference type="EMBL" id="WDI32546.1"/>
    </source>
</evidence>
<dbReference type="Gene3D" id="3.20.20.140">
    <property type="entry name" value="Metal-dependent hydrolases"/>
    <property type="match status" value="2"/>
</dbReference>
<dbReference type="PANTHER" id="PTHR43135:SF3">
    <property type="entry name" value="ALPHA-D-RIBOSE 1-METHYLPHOSPHONATE 5-TRIPHOSPHATE DIPHOSPHATASE"/>
    <property type="match status" value="1"/>
</dbReference>
<feature type="chain" id="PRO_5042073700" evidence="1">
    <location>
        <begin position="24"/>
        <end position="479"/>
    </location>
</feature>
<dbReference type="Pfam" id="PF01979">
    <property type="entry name" value="Amidohydro_1"/>
    <property type="match status" value="2"/>
</dbReference>
<dbReference type="InterPro" id="IPR006680">
    <property type="entry name" value="Amidohydro-rel"/>
</dbReference>
<evidence type="ECO:0000259" key="2">
    <source>
        <dbReference type="Pfam" id="PF01979"/>
    </source>
</evidence>
<dbReference type="SUPFAM" id="SSF51556">
    <property type="entry name" value="Metallo-dependent hydrolases"/>
    <property type="match status" value="1"/>
</dbReference>
<evidence type="ECO:0000256" key="1">
    <source>
        <dbReference type="SAM" id="SignalP"/>
    </source>
</evidence>
<feature type="domain" description="Amidohydrolase-related" evidence="2">
    <location>
        <begin position="81"/>
        <end position="251"/>
    </location>
</feature>
<accession>A0AAF0CFK4</accession>
<dbReference type="InterPro" id="IPR011059">
    <property type="entry name" value="Metal-dep_hydrolase_composite"/>
</dbReference>
<dbReference type="PROSITE" id="PS51257">
    <property type="entry name" value="PROKAR_LIPOPROTEIN"/>
    <property type="match status" value="1"/>
</dbReference>
<evidence type="ECO:0000313" key="4">
    <source>
        <dbReference type="Proteomes" id="UP001214043"/>
    </source>
</evidence>
<proteinExistence type="predicted"/>
<keyword evidence="1" id="KW-0732">Signal</keyword>
<dbReference type="GO" id="GO:0016810">
    <property type="term" value="F:hydrolase activity, acting on carbon-nitrogen (but not peptide) bonds"/>
    <property type="evidence" value="ECO:0007669"/>
    <property type="project" value="InterPro"/>
</dbReference>
<keyword evidence="4" id="KW-1185">Reference proteome</keyword>
<dbReference type="EMBL" id="CP118166">
    <property type="protein sequence ID" value="WDI32546.1"/>
    <property type="molecule type" value="Genomic_DNA"/>
</dbReference>
<dbReference type="RefSeq" id="WP_274494473.1">
    <property type="nucleotide sequence ID" value="NZ_CP118166.1"/>
</dbReference>
<reference evidence="3" key="1">
    <citation type="submission" date="2023-02" db="EMBL/GenBank/DDBJ databases">
        <title>Genome sequence of Hyphococcus flavus.</title>
        <authorList>
            <person name="Rong J.-C."/>
            <person name="Zhao Q."/>
            <person name="Yi M."/>
            <person name="Wu J.-Y."/>
        </authorList>
    </citation>
    <scope>NUCLEOTIDE SEQUENCE</scope>
    <source>
        <strain evidence="3">MCCC 1K03223</strain>
    </source>
</reference>
<dbReference type="Proteomes" id="UP001214043">
    <property type="component" value="Chromosome"/>
</dbReference>
<protein>
    <submittedName>
        <fullName evidence="3">Amidohydrolase family protein</fullName>
    </submittedName>
</protein>
<feature type="signal peptide" evidence="1">
    <location>
        <begin position="1"/>
        <end position="23"/>
    </location>
</feature>
<dbReference type="AlphaFoldDB" id="A0AAF0CFK4"/>
<dbReference type="KEGG" id="hfl:PUV54_04975"/>
<feature type="domain" description="Amidohydrolase-related" evidence="2">
    <location>
        <begin position="369"/>
        <end position="446"/>
    </location>
</feature>
<organism evidence="3 4">
    <name type="scientific">Hyphococcus flavus</name>
    <dbReference type="NCBI Taxonomy" id="1866326"/>
    <lineage>
        <taxon>Bacteria</taxon>
        <taxon>Pseudomonadati</taxon>
        <taxon>Pseudomonadota</taxon>
        <taxon>Alphaproteobacteria</taxon>
        <taxon>Parvularculales</taxon>
        <taxon>Parvularculaceae</taxon>
        <taxon>Hyphococcus</taxon>
    </lineage>
</organism>
<sequence length="479" mass="51659">MKRKIFSAIVAVSGLALTACASADFKHDAVLYHGFSHINPEEERIVPNAWMVVSGEKIVNVGSGSPPAGNFAERRDLSGLYAMPGLIDAHGHIAAGAHKIELIDGAPAVTIESVDEMTRFHAQNALAFGVTTVRNPGSDPQANARYDENVANGTWIGPEALHAGAIIQPPPFTGGAFAYPRTDEEWDREAARQAALGMTHFKLYVSLSEEELAKGIKAAHKHGLKAIAHLDGVSWTSAARLGIDGLEHALPTSPDLLEPGAREEYLASLGPDSKFMYRWFELADFDGPLFQELLALLVDNQVEINLTLGVNELTFNVDKVDQIWPPEDRRYIHAEALAGSLSFMQAGAAAWTPEDYDRARAAWPKVQEFAKRLYDAGVPMMIGTDGFGGGPQLAHEMELHVDAGIPVWAVLRMATSDAAELLGMGDRTGAIAANMEADVVFLRANPVENVLNISSAAYVLSNGVGYAFDELARTNDQPQ</sequence>
<gene>
    <name evidence="3" type="ORF">PUV54_04975</name>
</gene>